<organism evidence="2 3">
    <name type="scientific">Arcticibacter svalbardensis MN12-7</name>
    <dbReference type="NCBI Taxonomy" id="1150600"/>
    <lineage>
        <taxon>Bacteria</taxon>
        <taxon>Pseudomonadati</taxon>
        <taxon>Bacteroidota</taxon>
        <taxon>Sphingobacteriia</taxon>
        <taxon>Sphingobacteriales</taxon>
        <taxon>Sphingobacteriaceae</taxon>
        <taxon>Arcticibacter</taxon>
    </lineage>
</organism>
<dbReference type="STRING" id="1150600.ADIARSV_3124"/>
<feature type="transmembrane region" description="Helical" evidence="1">
    <location>
        <begin position="159"/>
        <end position="181"/>
    </location>
</feature>
<sequence length="192" mass="21373">MHEYPFLFDFLHLTLNMIKQVHSSRYIVLSLLILLAACTRALPVYIPHIWNFTAVGALAIFAGSQFKNRAMGFIVPLTAMAISDFFLGSGFNAVVYIGFIVMVLCGVAIKNKVTPAKIAIASIVGSILFFLITNFAFLYPWYPHNLSGIAQSYIMGLPFLRNMLIADAIYGTLLFGSFYLLEKSYPKLAIVK</sequence>
<feature type="transmembrane region" description="Helical" evidence="1">
    <location>
        <begin position="23"/>
        <end position="42"/>
    </location>
</feature>
<keyword evidence="1" id="KW-0472">Membrane</keyword>
<evidence type="ECO:0000313" key="2">
    <source>
        <dbReference type="EMBL" id="EOR93683.1"/>
    </source>
</evidence>
<feature type="transmembrane region" description="Helical" evidence="1">
    <location>
        <begin position="49"/>
        <end position="66"/>
    </location>
</feature>
<feature type="transmembrane region" description="Helical" evidence="1">
    <location>
        <begin position="86"/>
        <end position="109"/>
    </location>
</feature>
<feature type="transmembrane region" description="Helical" evidence="1">
    <location>
        <begin position="118"/>
        <end position="139"/>
    </location>
</feature>
<comment type="caution">
    <text evidence="2">The sequence shown here is derived from an EMBL/GenBank/DDBJ whole genome shotgun (WGS) entry which is preliminary data.</text>
</comment>
<evidence type="ECO:0000256" key="1">
    <source>
        <dbReference type="SAM" id="Phobius"/>
    </source>
</evidence>
<dbReference type="eggNOG" id="ENOG5032RTJ">
    <property type="taxonomic scope" value="Bacteria"/>
</dbReference>
<proteinExistence type="predicted"/>
<reference evidence="2 3" key="1">
    <citation type="journal article" date="2013" name="Genome Announc.">
        <title>Draft Genome Sequence of Arcticibacter svalbardensis Strain MN12-7T, a Member of the Family Sphingobacteriaceae Isolated from an Arctic Soil Sample.</title>
        <authorList>
            <person name="Shivaji S."/>
            <person name="Ara S."/>
            <person name="Prasad S."/>
            <person name="Manasa B.P."/>
            <person name="Begum Z."/>
            <person name="Singh A."/>
            <person name="Kumar Pinnaka A."/>
        </authorList>
    </citation>
    <scope>NUCLEOTIDE SEQUENCE [LARGE SCALE GENOMIC DNA]</scope>
    <source>
        <strain evidence="2 3">MN12-7</strain>
    </source>
</reference>
<dbReference type="InterPro" id="IPR046487">
    <property type="entry name" value="DUF6580"/>
</dbReference>
<protein>
    <submittedName>
        <fullName evidence="2">Uncharacterized protein</fullName>
    </submittedName>
</protein>
<dbReference type="AlphaFoldDB" id="R9GPR7"/>
<dbReference type="Proteomes" id="UP000014174">
    <property type="component" value="Unassembled WGS sequence"/>
</dbReference>
<dbReference type="Pfam" id="PF20221">
    <property type="entry name" value="DUF6580"/>
    <property type="match status" value="1"/>
</dbReference>
<evidence type="ECO:0000313" key="3">
    <source>
        <dbReference type="Proteomes" id="UP000014174"/>
    </source>
</evidence>
<name>R9GPR7_9SPHI</name>
<keyword evidence="1" id="KW-1133">Transmembrane helix</keyword>
<keyword evidence="1" id="KW-0812">Transmembrane</keyword>
<gene>
    <name evidence="2" type="ORF">ADIARSV_3124</name>
</gene>
<keyword evidence="3" id="KW-1185">Reference proteome</keyword>
<accession>R9GPR7</accession>
<dbReference type="EMBL" id="AQPN01000106">
    <property type="protein sequence ID" value="EOR93683.1"/>
    <property type="molecule type" value="Genomic_DNA"/>
</dbReference>
<dbReference type="PATRIC" id="fig|1150600.3.peg.3092"/>